<reference evidence="6" key="1">
    <citation type="submission" date="2025-04" db="UniProtKB">
        <authorList>
            <consortium name="RefSeq"/>
        </authorList>
    </citation>
    <scope>IDENTIFICATION</scope>
    <source>
        <tissue evidence="6">Whole insect</tissue>
    </source>
</reference>
<gene>
    <name evidence="6" type="primary">LOC114327355</name>
</gene>
<dbReference type="Proteomes" id="UP001652700">
    <property type="component" value="Unplaced"/>
</dbReference>
<comment type="similarity">
    <text evidence="2">Belongs to the COMM domain-containing protein 3 family.</text>
</comment>
<dbReference type="PANTHER" id="PTHR31159:SF1">
    <property type="entry name" value="COMM DOMAIN-CONTAINING PROTEIN 3"/>
    <property type="match status" value="1"/>
</dbReference>
<dbReference type="GO" id="GO:0006814">
    <property type="term" value="P:sodium ion transport"/>
    <property type="evidence" value="ECO:0007669"/>
    <property type="project" value="InterPro"/>
</dbReference>
<dbReference type="InParanoid" id="A0A6P7FEJ4"/>
<dbReference type="InterPro" id="IPR037355">
    <property type="entry name" value="COMMD3"/>
</dbReference>
<protein>
    <recommendedName>
        <fullName evidence="1">COMM domain-containing protein 3</fullName>
    </recommendedName>
</protein>
<dbReference type="Pfam" id="PF07258">
    <property type="entry name" value="COMM_domain"/>
    <property type="match status" value="1"/>
</dbReference>
<sequence>MKNFQDKRASIALAKNSTVINDEIFKKQLENCFQFLTERKEIHATNNLYNSKPDIIKEFYASLLTVTTDFIRQNVNREDITFFLHDECGLSSERTNLYISMLEEKKCQLQIALLNIGSALPHVTDIKWKIDYIVKSSEVESAEGPLFRICLIGEQFDMEKDSKVLKPIHFTCNSVELLDLIYKFKDALRHCNSVTQRVF</sequence>
<keyword evidence="5" id="KW-1185">Reference proteome</keyword>
<evidence type="ECO:0000259" key="3">
    <source>
        <dbReference type="PROSITE" id="PS51269"/>
    </source>
</evidence>
<dbReference type="PANTHER" id="PTHR31159">
    <property type="entry name" value="COMM DOMAIN-CONTAINING PROTEIN 3"/>
    <property type="match status" value="1"/>
</dbReference>
<dbReference type="Pfam" id="PF21672">
    <property type="entry name" value="COMM_HN"/>
    <property type="match status" value="1"/>
</dbReference>
<dbReference type="AlphaFoldDB" id="A0A6P7FEJ4"/>
<evidence type="ECO:0000313" key="5">
    <source>
        <dbReference type="Proteomes" id="UP001652700"/>
    </source>
</evidence>
<dbReference type="InterPro" id="IPR017920">
    <property type="entry name" value="COMM"/>
</dbReference>
<accession>A0A6P7FEJ4</accession>
<evidence type="ECO:0000313" key="6">
    <source>
        <dbReference type="RefSeq" id="XP_028131748.1"/>
    </source>
</evidence>
<feature type="domain" description="COMM" evidence="3">
    <location>
        <begin position="122"/>
        <end position="195"/>
    </location>
</feature>
<dbReference type="GeneID" id="114327355"/>
<dbReference type="EnsemblMetazoa" id="XM_028275947.2">
    <property type="protein sequence ID" value="XP_028131748.1"/>
    <property type="gene ID" value="LOC114327355"/>
</dbReference>
<dbReference type="OrthoDB" id="1917519at2759"/>
<evidence type="ECO:0000313" key="4">
    <source>
        <dbReference type="EnsemblMetazoa" id="XP_028131748.1"/>
    </source>
</evidence>
<dbReference type="KEGG" id="dvv:114327355"/>
<reference evidence="4" key="2">
    <citation type="submission" date="2025-05" db="UniProtKB">
        <authorList>
            <consortium name="EnsemblMetazoa"/>
        </authorList>
    </citation>
    <scope>IDENTIFICATION</scope>
</reference>
<dbReference type="RefSeq" id="XP_028131748.1">
    <property type="nucleotide sequence ID" value="XM_028275947.1"/>
</dbReference>
<proteinExistence type="inferred from homology"/>
<organism evidence="6">
    <name type="scientific">Diabrotica virgifera virgifera</name>
    <name type="common">western corn rootworm</name>
    <dbReference type="NCBI Taxonomy" id="50390"/>
    <lineage>
        <taxon>Eukaryota</taxon>
        <taxon>Metazoa</taxon>
        <taxon>Ecdysozoa</taxon>
        <taxon>Arthropoda</taxon>
        <taxon>Hexapoda</taxon>
        <taxon>Insecta</taxon>
        <taxon>Pterygota</taxon>
        <taxon>Neoptera</taxon>
        <taxon>Endopterygota</taxon>
        <taxon>Coleoptera</taxon>
        <taxon>Polyphaga</taxon>
        <taxon>Cucujiformia</taxon>
        <taxon>Chrysomeloidea</taxon>
        <taxon>Chrysomelidae</taxon>
        <taxon>Galerucinae</taxon>
        <taxon>Diabroticina</taxon>
        <taxon>Diabroticites</taxon>
        <taxon>Diabrotica</taxon>
    </lineage>
</organism>
<name>A0A6P7FEJ4_DIAVI</name>
<evidence type="ECO:0000256" key="1">
    <source>
        <dbReference type="ARBA" id="ARBA00016548"/>
    </source>
</evidence>
<evidence type="ECO:0000256" key="2">
    <source>
        <dbReference type="ARBA" id="ARBA00093469"/>
    </source>
</evidence>
<dbReference type="PROSITE" id="PS51269">
    <property type="entry name" value="COMM"/>
    <property type="match status" value="1"/>
</dbReference>